<dbReference type="SMART" id="SM00184">
    <property type="entry name" value="RING"/>
    <property type="match status" value="1"/>
</dbReference>
<sequence length="234" mass="25846">MSDSNARPSLTLTKPSVDDSSDSSDEPEDLRSLPSKIAARSQLTETNLLGVLVRTHSSSSYESGKSRESHNALMIEECLKCSICKNVMKDPVSIPCGDTFCKTCIQKHLNEDCSCPNCSKRFEIFPDLPLNKTLDRLLKQMDFSHALPAHSYAGPGDVACDICIGKKIRAAKSCLTCGVSFCETHVRHHYTVEAFSQHVLVDATKDLKQNICQQDTRSLDEFILPINKVPAKVI</sequence>
<dbReference type="InterPro" id="IPR051051">
    <property type="entry name" value="E3_ubiq-ligase_TRIM/RNF"/>
</dbReference>
<keyword evidence="1" id="KW-0479">Metal-binding</keyword>
<keyword evidence="2 4" id="KW-0863">Zinc-finger</keyword>
<organism evidence="7 8">
    <name type="scientific">Silurus asotus</name>
    <name type="common">Amur catfish</name>
    <name type="synonym">Parasilurus asotus</name>
    <dbReference type="NCBI Taxonomy" id="30991"/>
    <lineage>
        <taxon>Eukaryota</taxon>
        <taxon>Metazoa</taxon>
        <taxon>Chordata</taxon>
        <taxon>Craniata</taxon>
        <taxon>Vertebrata</taxon>
        <taxon>Euteleostomi</taxon>
        <taxon>Actinopterygii</taxon>
        <taxon>Neopterygii</taxon>
        <taxon>Teleostei</taxon>
        <taxon>Ostariophysi</taxon>
        <taxon>Siluriformes</taxon>
        <taxon>Siluridae</taxon>
        <taxon>Silurus</taxon>
    </lineage>
</organism>
<evidence type="ECO:0000256" key="5">
    <source>
        <dbReference type="SAM" id="MobiDB-lite"/>
    </source>
</evidence>
<evidence type="ECO:0000313" key="7">
    <source>
        <dbReference type="EMBL" id="KAI5630429.1"/>
    </source>
</evidence>
<feature type="domain" description="RING-type" evidence="6">
    <location>
        <begin position="81"/>
        <end position="119"/>
    </location>
</feature>
<dbReference type="GO" id="GO:0008270">
    <property type="term" value="F:zinc ion binding"/>
    <property type="evidence" value="ECO:0007669"/>
    <property type="project" value="UniProtKB-KW"/>
</dbReference>
<dbReference type="InterPro" id="IPR001841">
    <property type="entry name" value="Znf_RING"/>
</dbReference>
<keyword evidence="8" id="KW-1185">Reference proteome</keyword>
<feature type="region of interest" description="Disordered" evidence="5">
    <location>
        <begin position="1"/>
        <end position="34"/>
    </location>
</feature>
<feature type="compositionally biased region" description="Acidic residues" evidence="5">
    <location>
        <begin position="19"/>
        <end position="28"/>
    </location>
</feature>
<dbReference type="PANTHER" id="PTHR25465">
    <property type="entry name" value="B-BOX DOMAIN CONTAINING"/>
    <property type="match status" value="1"/>
</dbReference>
<keyword evidence="7" id="KW-0436">Ligase</keyword>
<dbReference type="PANTHER" id="PTHR25465:SF5">
    <property type="entry name" value="E3 UBIQUITIN_ISG15 LIGASE TRIM25-RELATED"/>
    <property type="match status" value="1"/>
</dbReference>
<dbReference type="Gene3D" id="3.30.40.10">
    <property type="entry name" value="Zinc/RING finger domain, C3HC4 (zinc finger)"/>
    <property type="match status" value="1"/>
</dbReference>
<feature type="compositionally biased region" description="Polar residues" evidence="5">
    <location>
        <begin position="1"/>
        <end position="14"/>
    </location>
</feature>
<evidence type="ECO:0000256" key="3">
    <source>
        <dbReference type="ARBA" id="ARBA00022833"/>
    </source>
</evidence>
<evidence type="ECO:0000259" key="6">
    <source>
        <dbReference type="PROSITE" id="PS50089"/>
    </source>
</evidence>
<name>A0AAD5BA47_SILAS</name>
<accession>A0AAD5BA47</accession>
<dbReference type="Gene3D" id="4.10.830.40">
    <property type="match status" value="1"/>
</dbReference>
<gene>
    <name evidence="7" type="ORF">C0J50_7591</name>
</gene>
<dbReference type="Pfam" id="PF13923">
    <property type="entry name" value="zf-C3HC4_2"/>
    <property type="match status" value="1"/>
</dbReference>
<reference evidence="7" key="1">
    <citation type="submission" date="2018-07" db="EMBL/GenBank/DDBJ databases">
        <title>Comparative genomics of catfishes provides insights into carnivory and benthic adaptation.</title>
        <authorList>
            <person name="Zhang Y."/>
            <person name="Wang D."/>
            <person name="Peng Z."/>
            <person name="Zheng S."/>
            <person name="Shao F."/>
            <person name="Tao W."/>
        </authorList>
    </citation>
    <scope>NUCLEOTIDE SEQUENCE</scope>
    <source>
        <strain evidence="7">Chongqing</strain>
    </source>
</reference>
<proteinExistence type="predicted"/>
<evidence type="ECO:0000256" key="2">
    <source>
        <dbReference type="ARBA" id="ARBA00022771"/>
    </source>
</evidence>
<evidence type="ECO:0000256" key="1">
    <source>
        <dbReference type="ARBA" id="ARBA00022723"/>
    </source>
</evidence>
<dbReference type="GO" id="GO:0016874">
    <property type="term" value="F:ligase activity"/>
    <property type="evidence" value="ECO:0007669"/>
    <property type="project" value="UniProtKB-KW"/>
</dbReference>
<dbReference type="SUPFAM" id="SSF57850">
    <property type="entry name" value="RING/U-box"/>
    <property type="match status" value="1"/>
</dbReference>
<dbReference type="EMBL" id="MU525896">
    <property type="protein sequence ID" value="KAI5630429.1"/>
    <property type="molecule type" value="Genomic_DNA"/>
</dbReference>
<protein>
    <submittedName>
        <fullName evidence="7">E3 ubiquitin/ISG15 ligase TRIM25 isoform X2</fullName>
    </submittedName>
</protein>
<dbReference type="PROSITE" id="PS50089">
    <property type="entry name" value="ZF_RING_2"/>
    <property type="match status" value="1"/>
</dbReference>
<evidence type="ECO:0000313" key="8">
    <source>
        <dbReference type="Proteomes" id="UP001205998"/>
    </source>
</evidence>
<dbReference type="Proteomes" id="UP001205998">
    <property type="component" value="Unassembled WGS sequence"/>
</dbReference>
<comment type="caution">
    <text evidence="7">The sequence shown here is derived from an EMBL/GenBank/DDBJ whole genome shotgun (WGS) entry which is preliminary data.</text>
</comment>
<dbReference type="AlphaFoldDB" id="A0AAD5BA47"/>
<keyword evidence="3" id="KW-0862">Zinc</keyword>
<evidence type="ECO:0000256" key="4">
    <source>
        <dbReference type="PROSITE-ProRule" id="PRU00175"/>
    </source>
</evidence>
<dbReference type="InterPro" id="IPR013083">
    <property type="entry name" value="Znf_RING/FYVE/PHD"/>
</dbReference>